<name>A0A0Q9YGU3_9GAMM</name>
<evidence type="ECO:0000256" key="1">
    <source>
        <dbReference type="SAM" id="Phobius"/>
    </source>
</evidence>
<protein>
    <submittedName>
        <fullName evidence="2">Uncharacterized protein</fullName>
    </submittedName>
</protein>
<organism evidence="2">
    <name type="scientific">Candidatus Berkiella cookevillensis</name>
    <dbReference type="NCBI Taxonomy" id="437022"/>
    <lineage>
        <taxon>Bacteria</taxon>
        <taxon>Pseudomonadati</taxon>
        <taxon>Pseudomonadota</taxon>
        <taxon>Gammaproteobacteria</taxon>
        <taxon>Candidatus Berkiellales</taxon>
        <taxon>Candidatus Berkiellaceae</taxon>
        <taxon>Candidatus Berkiella</taxon>
    </lineage>
</organism>
<reference evidence="2" key="1">
    <citation type="submission" date="2015-09" db="EMBL/GenBank/DDBJ databases">
        <title>Draft Genome Sequences of Two Novel Amoeba-resistant Intranuclear Bacteria, Candidatus Berkiella cookevillensis and Candidatus Berkiella aquae.</title>
        <authorList>
            <person name="Mehari Y.T."/>
            <person name="Arivett B.A."/>
            <person name="Farone A.L."/>
            <person name="Gunderson J.H."/>
            <person name="Farone M.B."/>
        </authorList>
    </citation>
    <scope>NUCLEOTIDE SEQUENCE [LARGE SCALE GENOMIC DNA]</scope>
    <source>
        <strain evidence="2">CC99</strain>
    </source>
</reference>
<gene>
    <name evidence="2" type="ORF">CC99x_00003</name>
</gene>
<comment type="caution">
    <text evidence="2">The sequence shown here is derived from an EMBL/GenBank/DDBJ whole genome shotgun (WGS) entry which is preliminary data.</text>
</comment>
<dbReference type="STRING" id="437022.CC99x_00003"/>
<evidence type="ECO:0000313" key="2">
    <source>
        <dbReference type="EMBL" id="KRG19782.1"/>
    </source>
</evidence>
<dbReference type="AlphaFoldDB" id="A0A0Q9YGU3"/>
<keyword evidence="1" id="KW-0812">Transmembrane</keyword>
<keyword evidence="1" id="KW-1133">Transmembrane helix</keyword>
<proteinExistence type="predicted"/>
<dbReference type="EMBL" id="LKHV01000001">
    <property type="protein sequence ID" value="KRG19782.1"/>
    <property type="molecule type" value="Genomic_DNA"/>
</dbReference>
<keyword evidence="1" id="KW-0472">Membrane</keyword>
<accession>A0A0Q9YGU3</accession>
<feature type="transmembrane region" description="Helical" evidence="1">
    <location>
        <begin position="20"/>
        <end position="41"/>
    </location>
</feature>
<sequence length="42" mass="4877">MKEESLINELKPYQPYGIPMLKFLFGLTLISLVITALYEFVI</sequence>